<gene>
    <name evidence="2" type="ORF">H4219_006193</name>
</gene>
<evidence type="ECO:0000313" key="3">
    <source>
        <dbReference type="Proteomes" id="UP001150538"/>
    </source>
</evidence>
<comment type="caution">
    <text evidence="2">The sequence shown here is derived from an EMBL/GenBank/DDBJ whole genome shotgun (WGS) entry which is preliminary data.</text>
</comment>
<organism evidence="2 3">
    <name type="scientific">Mycoemilia scoparia</name>
    <dbReference type="NCBI Taxonomy" id="417184"/>
    <lineage>
        <taxon>Eukaryota</taxon>
        <taxon>Fungi</taxon>
        <taxon>Fungi incertae sedis</taxon>
        <taxon>Zoopagomycota</taxon>
        <taxon>Kickxellomycotina</taxon>
        <taxon>Kickxellomycetes</taxon>
        <taxon>Kickxellales</taxon>
        <taxon>Kickxellaceae</taxon>
        <taxon>Mycoemilia</taxon>
    </lineage>
</organism>
<dbReference type="AlphaFoldDB" id="A0A9W7ZSJ3"/>
<reference evidence="2" key="1">
    <citation type="submission" date="2022-07" db="EMBL/GenBank/DDBJ databases">
        <title>Phylogenomic reconstructions and comparative analyses of Kickxellomycotina fungi.</title>
        <authorList>
            <person name="Reynolds N.K."/>
            <person name="Stajich J.E."/>
            <person name="Barry K."/>
            <person name="Grigoriev I.V."/>
            <person name="Crous P."/>
            <person name="Smith M.E."/>
        </authorList>
    </citation>
    <scope>NUCLEOTIDE SEQUENCE</scope>
    <source>
        <strain evidence="2">NBRC 100468</strain>
    </source>
</reference>
<protein>
    <recommendedName>
        <fullName evidence="4">SCP domain-containing protein</fullName>
    </recommendedName>
</protein>
<evidence type="ECO:0000256" key="1">
    <source>
        <dbReference type="SAM" id="SignalP"/>
    </source>
</evidence>
<feature type="chain" id="PRO_5040883512" description="SCP domain-containing protein" evidence="1">
    <location>
        <begin position="27"/>
        <end position="178"/>
    </location>
</feature>
<keyword evidence="3" id="KW-1185">Reference proteome</keyword>
<dbReference type="SUPFAM" id="SSF55797">
    <property type="entry name" value="PR-1-like"/>
    <property type="match status" value="1"/>
</dbReference>
<feature type="signal peptide" evidence="1">
    <location>
        <begin position="1"/>
        <end position="26"/>
    </location>
</feature>
<name>A0A9W7ZSJ3_9FUNG</name>
<proteinExistence type="predicted"/>
<accession>A0A9W7ZSJ3</accession>
<evidence type="ECO:0000313" key="2">
    <source>
        <dbReference type="EMBL" id="KAJ1910517.1"/>
    </source>
</evidence>
<dbReference type="Proteomes" id="UP001150538">
    <property type="component" value="Unassembled WGS sequence"/>
</dbReference>
<evidence type="ECO:0008006" key="4">
    <source>
        <dbReference type="Google" id="ProtNLM"/>
    </source>
</evidence>
<dbReference type="InterPro" id="IPR035940">
    <property type="entry name" value="CAP_sf"/>
</dbReference>
<keyword evidence="1" id="KW-0732">Signal</keyword>
<dbReference type="EMBL" id="JANBPU010000565">
    <property type="protein sequence ID" value="KAJ1910517.1"/>
    <property type="molecule type" value="Genomic_DNA"/>
</dbReference>
<sequence>MVSKIRFSTLTLFVVSLLLSVAFTTAASGAINGTALEDFRKSVMCSINSQRKARNLLPLVIHEELTPYAQSLADNAYESRQPGVKARPILKAGDTLPNGKKLSSIPIKHEFYLGHRSNSETGRECVDDWIIQAKENVGFLKQDKYSMGVGYNNGILAVTYNEESESNKIQVTKLTGCN</sequence>